<dbReference type="AlphaFoldDB" id="A0A397VLD6"/>
<protein>
    <recommendedName>
        <fullName evidence="3">Trypsin-like cysteine/serine peptidase domain-containing protein</fullName>
    </recommendedName>
</protein>
<evidence type="ECO:0000313" key="2">
    <source>
        <dbReference type="Proteomes" id="UP000266673"/>
    </source>
</evidence>
<dbReference type="CDD" id="cd21112">
    <property type="entry name" value="alphaLP-like"/>
    <property type="match status" value="1"/>
</dbReference>
<reference evidence="1 2" key="1">
    <citation type="submission" date="2018-06" db="EMBL/GenBank/DDBJ databases">
        <title>Comparative genomics reveals the genomic features of Rhizophagus irregularis, R. cerebriforme, R. diaphanum and Gigaspora rosea, and their symbiotic lifestyle signature.</title>
        <authorList>
            <person name="Morin E."/>
            <person name="San Clemente H."/>
            <person name="Chen E.C.H."/>
            <person name="De La Providencia I."/>
            <person name="Hainaut M."/>
            <person name="Kuo A."/>
            <person name="Kohler A."/>
            <person name="Murat C."/>
            <person name="Tang N."/>
            <person name="Roy S."/>
            <person name="Loubradou J."/>
            <person name="Henrissat B."/>
            <person name="Grigoriev I.V."/>
            <person name="Corradi N."/>
            <person name="Roux C."/>
            <person name="Martin F.M."/>
        </authorList>
    </citation>
    <scope>NUCLEOTIDE SEQUENCE [LARGE SCALE GENOMIC DNA]</scope>
    <source>
        <strain evidence="1 2">DAOM 194757</strain>
    </source>
</reference>
<dbReference type="Gene3D" id="2.40.10.10">
    <property type="entry name" value="Trypsin-like serine proteases"/>
    <property type="match status" value="2"/>
</dbReference>
<keyword evidence="2" id="KW-1185">Reference proteome</keyword>
<comment type="caution">
    <text evidence="1">The sequence shown here is derived from an EMBL/GenBank/DDBJ whole genome shotgun (WGS) entry which is preliminary data.</text>
</comment>
<gene>
    <name evidence="1" type="ORF">C2G38_2033293</name>
</gene>
<accession>A0A397VLD6</accession>
<evidence type="ECO:0000313" key="1">
    <source>
        <dbReference type="EMBL" id="RIB22802.1"/>
    </source>
</evidence>
<organism evidence="1 2">
    <name type="scientific">Gigaspora rosea</name>
    <dbReference type="NCBI Taxonomy" id="44941"/>
    <lineage>
        <taxon>Eukaryota</taxon>
        <taxon>Fungi</taxon>
        <taxon>Fungi incertae sedis</taxon>
        <taxon>Mucoromycota</taxon>
        <taxon>Glomeromycotina</taxon>
        <taxon>Glomeromycetes</taxon>
        <taxon>Diversisporales</taxon>
        <taxon>Gigasporaceae</taxon>
        <taxon>Gigaspora</taxon>
    </lineage>
</organism>
<dbReference type="Proteomes" id="UP000266673">
    <property type="component" value="Unassembled WGS sequence"/>
</dbReference>
<dbReference type="EMBL" id="QKWP01000292">
    <property type="protein sequence ID" value="RIB22802.1"/>
    <property type="molecule type" value="Genomic_DNA"/>
</dbReference>
<dbReference type="SUPFAM" id="SSF50494">
    <property type="entry name" value="Trypsin-like serine proteases"/>
    <property type="match status" value="1"/>
</dbReference>
<evidence type="ECO:0008006" key="3">
    <source>
        <dbReference type="Google" id="ProtNLM"/>
    </source>
</evidence>
<proteinExistence type="predicted"/>
<dbReference type="InterPro" id="IPR043504">
    <property type="entry name" value="Peptidase_S1_PA_chymotrypsin"/>
</dbReference>
<sequence length="277" mass="30543">MSRLKYNFDQIIQQVNLIRPPLVIVYTDMIDNNNVIYVPNITSYTEFLDATKPYDPIVIDISDPSASQKLAQSRRRRNVNPPSLKVKVLGGDGLYNDRAGSCSVGLWVYDNDGFYIITAGHCYEPGVWFHQPWGHNGPSLSIGSMVFDSKNVDFGVIFREGENVAPTFIINNDESEQFKELIITGSEVVSSHDVHICKSGYKTRLTCANVFGINGVWVSLDGRQVLYDLIITGLRADTGDSGGSVLSFVSPQDLDLVVVHGIHITGGAAAEPIDQFQ</sequence>
<dbReference type="InterPro" id="IPR009003">
    <property type="entry name" value="Peptidase_S1_PA"/>
</dbReference>
<dbReference type="OrthoDB" id="10347794at2759"/>
<name>A0A397VLD6_9GLOM</name>